<dbReference type="NCBIfam" id="TIGR02595">
    <property type="entry name" value="PEP_CTERM"/>
    <property type="match status" value="1"/>
</dbReference>
<proteinExistence type="predicted"/>
<organism evidence="2 3">
    <name type="scientific">Candidatus Contendobacter odensis Run_B_J11</name>
    <dbReference type="NCBI Taxonomy" id="1400861"/>
    <lineage>
        <taxon>Bacteria</taxon>
        <taxon>Pseudomonadati</taxon>
        <taxon>Pseudomonadota</taxon>
        <taxon>Gammaproteobacteria</taxon>
        <taxon>Candidatus Competibacteraceae</taxon>
        <taxon>Candidatus Contendibacter</taxon>
    </lineage>
</organism>
<dbReference type="AlphaFoldDB" id="A0A7U7J3Z3"/>
<sequence>MTAFGHAGTFYIPFPGSVFHAEFQAIMNPQIETNPSSRIHYHNEWVLTVNLYSLTFSPEMEASVPEPGSYALVGLGLIIIAGRRWQVGKVGRQNPTHLNRDGITKQVAD</sequence>
<protein>
    <recommendedName>
        <fullName evidence="1">Ice-binding protein C-terminal domain-containing protein</fullName>
    </recommendedName>
</protein>
<accession>A0A7U7J3Z3</accession>
<evidence type="ECO:0000313" key="3">
    <source>
        <dbReference type="Proteomes" id="UP000019184"/>
    </source>
</evidence>
<gene>
    <name evidence="2" type="ORF">BN874_560017</name>
</gene>
<dbReference type="InterPro" id="IPR013424">
    <property type="entry name" value="Ice-binding_C"/>
</dbReference>
<keyword evidence="3" id="KW-1185">Reference proteome</keyword>
<reference evidence="2 3" key="1">
    <citation type="journal article" date="2014" name="ISME J.">
        <title>Candidatus Competibacter-lineage genomes retrieved from metagenomes reveal functional metabolic diversity.</title>
        <authorList>
            <person name="McIlroy S.J."/>
            <person name="Albertsen M."/>
            <person name="Andresen E.K."/>
            <person name="Saunders A.M."/>
            <person name="Kristiansen R."/>
            <person name="Stokholm-Bjerregaard M."/>
            <person name="Nielsen K.L."/>
            <person name="Nielsen P.H."/>
        </authorList>
    </citation>
    <scope>NUCLEOTIDE SEQUENCE [LARGE SCALE GENOMIC DNA]</scope>
    <source>
        <strain evidence="2 3">Run_B_J11</strain>
    </source>
</reference>
<dbReference type="Pfam" id="PF07589">
    <property type="entry name" value="PEP-CTERM"/>
    <property type="match status" value="1"/>
</dbReference>
<name>A0A7U7J3Z3_9GAMM</name>
<dbReference type="RefSeq" id="WP_034435407.1">
    <property type="nucleotide sequence ID" value="NZ_CBTK010000272.1"/>
</dbReference>
<feature type="domain" description="Ice-binding protein C-terminal" evidence="1">
    <location>
        <begin position="63"/>
        <end position="84"/>
    </location>
</feature>
<dbReference type="EMBL" id="CBTK010000272">
    <property type="protein sequence ID" value="CDH46701.1"/>
    <property type="molecule type" value="Genomic_DNA"/>
</dbReference>
<dbReference type="Proteomes" id="UP000019184">
    <property type="component" value="Unassembled WGS sequence"/>
</dbReference>
<evidence type="ECO:0000313" key="2">
    <source>
        <dbReference type="EMBL" id="CDH46701.1"/>
    </source>
</evidence>
<comment type="caution">
    <text evidence="2">The sequence shown here is derived from an EMBL/GenBank/DDBJ whole genome shotgun (WGS) entry which is preliminary data.</text>
</comment>
<evidence type="ECO:0000259" key="1">
    <source>
        <dbReference type="Pfam" id="PF07589"/>
    </source>
</evidence>